<keyword evidence="3" id="KW-0804">Transcription</keyword>
<dbReference type="RefSeq" id="WP_218405780.1">
    <property type="nucleotide sequence ID" value="NZ_JAGSPC010000006.1"/>
</dbReference>
<evidence type="ECO:0000259" key="5">
    <source>
        <dbReference type="PROSITE" id="PS50977"/>
    </source>
</evidence>
<dbReference type="PANTHER" id="PTHR30055:SF234">
    <property type="entry name" value="HTH-TYPE TRANSCRIPTIONAL REGULATOR BETI"/>
    <property type="match status" value="1"/>
</dbReference>
<reference evidence="6" key="1">
    <citation type="submission" date="2021-04" db="EMBL/GenBank/DDBJ databases">
        <authorList>
            <person name="Pira H."/>
            <person name="Risdian C."/>
            <person name="Wink J."/>
        </authorList>
    </citation>
    <scope>NUCLEOTIDE SEQUENCE</scope>
    <source>
        <strain evidence="6">WH158</strain>
    </source>
</reference>
<feature type="DNA-binding region" description="H-T-H motif" evidence="4">
    <location>
        <begin position="43"/>
        <end position="62"/>
    </location>
</feature>
<dbReference type="Pfam" id="PF00440">
    <property type="entry name" value="TetR_N"/>
    <property type="match status" value="1"/>
</dbReference>
<dbReference type="GO" id="GO:0000976">
    <property type="term" value="F:transcription cis-regulatory region binding"/>
    <property type="evidence" value="ECO:0007669"/>
    <property type="project" value="TreeGrafter"/>
</dbReference>
<dbReference type="EMBL" id="JAGSPC010000006">
    <property type="protein sequence ID" value="MBV7260392.1"/>
    <property type="molecule type" value="Genomic_DNA"/>
</dbReference>
<name>A0A9X1JQG9_9SPHN</name>
<keyword evidence="2 4" id="KW-0238">DNA-binding</keyword>
<dbReference type="InterPro" id="IPR050109">
    <property type="entry name" value="HTH-type_TetR-like_transc_reg"/>
</dbReference>
<dbReference type="InterPro" id="IPR001647">
    <property type="entry name" value="HTH_TetR"/>
</dbReference>
<protein>
    <submittedName>
        <fullName evidence="6">TetR/AcrR family transcriptional regulator</fullName>
    </submittedName>
</protein>
<dbReference type="PROSITE" id="PS50977">
    <property type="entry name" value="HTH_TETR_2"/>
    <property type="match status" value="1"/>
</dbReference>
<comment type="caution">
    <text evidence="6">The sequence shown here is derived from an EMBL/GenBank/DDBJ whole genome shotgun (WGS) entry which is preliminary data.</text>
</comment>
<accession>A0A9X1JQG9</accession>
<dbReference type="PANTHER" id="PTHR30055">
    <property type="entry name" value="HTH-TYPE TRANSCRIPTIONAL REGULATOR RUTR"/>
    <property type="match status" value="1"/>
</dbReference>
<dbReference type="GO" id="GO:0003700">
    <property type="term" value="F:DNA-binding transcription factor activity"/>
    <property type="evidence" value="ECO:0007669"/>
    <property type="project" value="TreeGrafter"/>
</dbReference>
<dbReference type="Proteomes" id="UP001138681">
    <property type="component" value="Unassembled WGS sequence"/>
</dbReference>
<proteinExistence type="predicted"/>
<sequence>MHPVADGSAGRRTPTQDRAIASRAAIVKGAKRLLNEDSIADFSMRKLAQASGVGLGTIYDYFPSWTDIVRVLLDQRFELRREILTSTLDDIPREKGLVVFVPAYLERLSQKGFWQTYDIHLRGAADADPALKEKFDSQERQIAQSYIEQMKRAGSNWADAQLLQMATVNMSVSQMLIGNTDRQPEEQNLQLMMVANMILANLKMALRPRNAKEQSHR</sequence>
<keyword evidence="1" id="KW-0805">Transcription regulation</keyword>
<organism evidence="6 7">
    <name type="scientific">Erythrobacter crassostreae</name>
    <dbReference type="NCBI Taxonomy" id="2828328"/>
    <lineage>
        <taxon>Bacteria</taxon>
        <taxon>Pseudomonadati</taxon>
        <taxon>Pseudomonadota</taxon>
        <taxon>Alphaproteobacteria</taxon>
        <taxon>Sphingomonadales</taxon>
        <taxon>Erythrobacteraceae</taxon>
        <taxon>Erythrobacter/Porphyrobacter group</taxon>
        <taxon>Erythrobacter</taxon>
    </lineage>
</organism>
<gene>
    <name evidence="6" type="ORF">KCG46_12500</name>
</gene>
<evidence type="ECO:0000256" key="4">
    <source>
        <dbReference type="PROSITE-ProRule" id="PRU00335"/>
    </source>
</evidence>
<evidence type="ECO:0000256" key="1">
    <source>
        <dbReference type="ARBA" id="ARBA00023015"/>
    </source>
</evidence>
<dbReference type="AlphaFoldDB" id="A0A9X1JQG9"/>
<evidence type="ECO:0000313" key="7">
    <source>
        <dbReference type="Proteomes" id="UP001138681"/>
    </source>
</evidence>
<keyword evidence="7" id="KW-1185">Reference proteome</keyword>
<feature type="domain" description="HTH tetR-type" evidence="5">
    <location>
        <begin position="20"/>
        <end position="80"/>
    </location>
</feature>
<evidence type="ECO:0000256" key="2">
    <source>
        <dbReference type="ARBA" id="ARBA00023125"/>
    </source>
</evidence>
<evidence type="ECO:0000313" key="6">
    <source>
        <dbReference type="EMBL" id="MBV7260392.1"/>
    </source>
</evidence>
<evidence type="ECO:0000256" key="3">
    <source>
        <dbReference type="ARBA" id="ARBA00023163"/>
    </source>
</evidence>